<dbReference type="RefSeq" id="WP_249510819.1">
    <property type="nucleotide sequence ID" value="NZ_CP093362.1"/>
</dbReference>
<dbReference type="PANTHER" id="PTHR30005:SF0">
    <property type="entry name" value="RETROGRADE REGULATION PROTEIN 2"/>
    <property type="match status" value="1"/>
</dbReference>
<sequence length="511" mass="58793">MPNDFSSIIVMGSQNIFVQIIDIKHSKLIEDTHYDIDLGEDVFSDRIIEGQTVNEIVDSLNVVRNLLNDYQINDYKFFATNAFHEARNSELVKDQLEQRTGFNINWISQSQESLYRNIATNFYLTDFKKITQNNTLLMDISSGNIELMGYQNSKFTYSKTLNLGPLRVYEVMSDFKADIYNFNEVLHDYIDGQLFEFVRGLPDIGSTQNVILLGSSTAILKALLGNYEITSKLTMKDLDDLYHKMRHVNDQELINLYNIDENSLHQVIPLVTLIHELLESLDVKNIWVSNLKFIDGLTCEKLENSADDNKIEKMMNNQIITSARNMAKQYNVEPKHQMFVEDLSLKLFDELKDVHGLNGRQRLLLQLASIVDDVGSFINNYNHYAHSEYIIKNSEILGLSNIELIMVAMISRYHSHRATSSMFKMLDDLSIEHRMTVIKLSALLRISDALDASRLQKIRTIDIKIVNTTELMIYVTTADELTLEKLNLARKGAFFESVFGIKPILKGEIRQ</sequence>
<name>A0ABY4PG94_9LACO</name>
<dbReference type="Proteomes" id="UP000831859">
    <property type="component" value="Chromosome"/>
</dbReference>
<evidence type="ECO:0000313" key="5">
    <source>
        <dbReference type="Proteomes" id="UP000831859"/>
    </source>
</evidence>
<evidence type="ECO:0000259" key="2">
    <source>
        <dbReference type="Pfam" id="PF02541"/>
    </source>
</evidence>
<dbReference type="Gene3D" id="3.30.420.40">
    <property type="match status" value="1"/>
</dbReference>
<evidence type="ECO:0000256" key="1">
    <source>
        <dbReference type="ARBA" id="ARBA00007125"/>
    </source>
</evidence>
<feature type="domain" description="Ppx/GppA phosphatase C-terminal" evidence="3">
    <location>
        <begin position="321"/>
        <end position="469"/>
    </location>
</feature>
<organism evidence="4 5">
    <name type="scientific">Apilactobacillus apisilvae</name>
    <dbReference type="NCBI Taxonomy" id="2923364"/>
    <lineage>
        <taxon>Bacteria</taxon>
        <taxon>Bacillati</taxon>
        <taxon>Bacillota</taxon>
        <taxon>Bacilli</taxon>
        <taxon>Lactobacillales</taxon>
        <taxon>Lactobacillaceae</taxon>
        <taxon>Apilactobacillus</taxon>
    </lineage>
</organism>
<reference evidence="4 5" key="1">
    <citation type="journal article" date="2022" name="Int. J. Syst. Evol. Microbiol.">
        <title>Apilactobacillus apisilvae sp. nov., Nicolia spurrieriana gen. nov. sp. nov., Bombilactobacillus folatiphilus sp. nov. and Bombilactobacillus thymidiniphilus sp. nov., four new lactic acid bacterial isolates from stingless bees Tetragonula carbonaria and Austroplebeia australis.</title>
        <authorList>
            <person name="Oliphant S.A."/>
            <person name="Watson-Haigh N.S."/>
            <person name="Sumby K.M."/>
            <person name="Gardner J."/>
            <person name="Groom S."/>
            <person name="Jiranek V."/>
        </authorList>
    </citation>
    <scope>NUCLEOTIDE SEQUENCE [LARGE SCALE GENOMIC DNA]</scope>
    <source>
        <strain evidence="4 5">SG5_A10</strain>
    </source>
</reference>
<dbReference type="InterPro" id="IPR048950">
    <property type="entry name" value="Ppx_GppA_C"/>
</dbReference>
<dbReference type="Gene3D" id="1.10.3210.10">
    <property type="entry name" value="Hypothetical protein af1432"/>
    <property type="match status" value="1"/>
</dbReference>
<dbReference type="SUPFAM" id="SSF53067">
    <property type="entry name" value="Actin-like ATPase domain"/>
    <property type="match status" value="2"/>
</dbReference>
<evidence type="ECO:0000259" key="3">
    <source>
        <dbReference type="Pfam" id="PF21447"/>
    </source>
</evidence>
<dbReference type="InterPro" id="IPR050273">
    <property type="entry name" value="GppA/Ppx_hydrolase"/>
</dbReference>
<dbReference type="InterPro" id="IPR003695">
    <property type="entry name" value="Ppx_GppA_N"/>
</dbReference>
<dbReference type="EMBL" id="CP093362">
    <property type="protein sequence ID" value="UQS84836.1"/>
    <property type="molecule type" value="Genomic_DNA"/>
</dbReference>
<dbReference type="InterPro" id="IPR043129">
    <property type="entry name" value="ATPase_NBD"/>
</dbReference>
<dbReference type="Pfam" id="PF21447">
    <property type="entry name" value="Ppx-GppA_III"/>
    <property type="match status" value="1"/>
</dbReference>
<protein>
    <recommendedName>
        <fullName evidence="6">Exopolyphosphatase</fullName>
    </recommendedName>
</protein>
<accession>A0ABY4PG94</accession>
<dbReference type="Pfam" id="PF02541">
    <property type="entry name" value="Ppx-GppA"/>
    <property type="match status" value="1"/>
</dbReference>
<comment type="similarity">
    <text evidence="1">Belongs to the GppA/Ppx family.</text>
</comment>
<evidence type="ECO:0000313" key="4">
    <source>
        <dbReference type="EMBL" id="UQS84836.1"/>
    </source>
</evidence>
<proteinExistence type="inferred from homology"/>
<dbReference type="SUPFAM" id="SSF109604">
    <property type="entry name" value="HD-domain/PDEase-like"/>
    <property type="match status" value="1"/>
</dbReference>
<gene>
    <name evidence="4" type="ORF">MOO46_06225</name>
</gene>
<evidence type="ECO:0008006" key="6">
    <source>
        <dbReference type="Google" id="ProtNLM"/>
    </source>
</evidence>
<keyword evidence="5" id="KW-1185">Reference proteome</keyword>
<feature type="domain" description="Ppx/GppA phosphatase N-terminal" evidence="2">
    <location>
        <begin position="27"/>
        <end position="302"/>
    </location>
</feature>
<dbReference type="PANTHER" id="PTHR30005">
    <property type="entry name" value="EXOPOLYPHOSPHATASE"/>
    <property type="match status" value="1"/>
</dbReference>
<dbReference type="Gene3D" id="3.30.420.150">
    <property type="entry name" value="Exopolyphosphatase. Domain 2"/>
    <property type="match status" value="1"/>
</dbReference>